<keyword evidence="4" id="KW-0560">Oxidoreductase</keyword>
<evidence type="ECO:0000259" key="6">
    <source>
        <dbReference type="PROSITE" id="PS51164"/>
    </source>
</evidence>
<dbReference type="EMBL" id="LSRX01000531">
    <property type="protein sequence ID" value="OLP94731.1"/>
    <property type="molecule type" value="Genomic_DNA"/>
</dbReference>
<keyword evidence="5" id="KW-1133">Transmembrane helix</keyword>
<dbReference type="AlphaFoldDB" id="A0A1Q9DHS7"/>
<dbReference type="SUPFAM" id="SSF48484">
    <property type="entry name" value="Lipoxigenase"/>
    <property type="match status" value="1"/>
</dbReference>
<dbReference type="InterPro" id="IPR000907">
    <property type="entry name" value="LipOase"/>
</dbReference>
<feature type="domain" description="Lipoxygenase" evidence="7">
    <location>
        <begin position="292"/>
        <end position="486"/>
    </location>
</feature>
<dbReference type="Pfam" id="PF00734">
    <property type="entry name" value="CBM_1"/>
    <property type="match status" value="1"/>
</dbReference>
<evidence type="ECO:0000256" key="3">
    <source>
        <dbReference type="ARBA" id="ARBA00022964"/>
    </source>
</evidence>
<dbReference type="SMART" id="SM00236">
    <property type="entry name" value="fCBD"/>
    <property type="match status" value="1"/>
</dbReference>
<dbReference type="Proteomes" id="UP000186817">
    <property type="component" value="Unassembled WGS sequence"/>
</dbReference>
<feature type="transmembrane region" description="Helical" evidence="5">
    <location>
        <begin position="83"/>
        <end position="102"/>
    </location>
</feature>
<organism evidence="8 9">
    <name type="scientific">Symbiodinium microadriaticum</name>
    <name type="common">Dinoflagellate</name>
    <name type="synonym">Zooxanthella microadriatica</name>
    <dbReference type="NCBI Taxonomy" id="2951"/>
    <lineage>
        <taxon>Eukaryota</taxon>
        <taxon>Sar</taxon>
        <taxon>Alveolata</taxon>
        <taxon>Dinophyceae</taxon>
        <taxon>Suessiales</taxon>
        <taxon>Symbiodiniaceae</taxon>
        <taxon>Symbiodinium</taxon>
    </lineage>
</organism>
<dbReference type="InterPro" id="IPR013819">
    <property type="entry name" value="LipOase_C"/>
</dbReference>
<feature type="domain" description="CBM1" evidence="6">
    <location>
        <begin position="602"/>
        <end position="638"/>
    </location>
</feature>
<dbReference type="GO" id="GO:0005576">
    <property type="term" value="C:extracellular region"/>
    <property type="evidence" value="ECO:0007669"/>
    <property type="project" value="InterPro"/>
</dbReference>
<dbReference type="GO" id="GO:0005975">
    <property type="term" value="P:carbohydrate metabolic process"/>
    <property type="evidence" value="ECO:0007669"/>
    <property type="project" value="InterPro"/>
</dbReference>
<evidence type="ECO:0000313" key="9">
    <source>
        <dbReference type="Proteomes" id="UP000186817"/>
    </source>
</evidence>
<dbReference type="Pfam" id="PF00305">
    <property type="entry name" value="Lipoxygenase"/>
    <property type="match status" value="1"/>
</dbReference>
<dbReference type="OMA" id="DASWCAF"/>
<dbReference type="PROSITE" id="PS51164">
    <property type="entry name" value="CBM1_2"/>
    <property type="match status" value="1"/>
</dbReference>
<dbReference type="GO" id="GO:0034440">
    <property type="term" value="P:lipid oxidation"/>
    <property type="evidence" value="ECO:0007669"/>
    <property type="project" value="InterPro"/>
</dbReference>
<gene>
    <name evidence="8" type="primary">cel6A</name>
    <name evidence="8" type="ORF">AK812_SmicGene23205</name>
</gene>
<dbReference type="OrthoDB" id="75140at2759"/>
<dbReference type="Gene3D" id="1.20.245.10">
    <property type="entry name" value="Lipoxygenase-1, Domain 5"/>
    <property type="match status" value="1"/>
</dbReference>
<dbReference type="InterPro" id="IPR036226">
    <property type="entry name" value="LipOase_C_sf"/>
</dbReference>
<protein>
    <submittedName>
        <fullName evidence="8">Exoglucanase-6A</fullName>
    </submittedName>
</protein>
<accession>A0A1Q9DHS7</accession>
<keyword evidence="3" id="KW-0223">Dioxygenase</keyword>
<dbReference type="PROSITE" id="PS00562">
    <property type="entry name" value="CBM1_1"/>
    <property type="match status" value="1"/>
</dbReference>
<evidence type="ECO:0000256" key="2">
    <source>
        <dbReference type="ARBA" id="ARBA00022729"/>
    </source>
</evidence>
<keyword evidence="2" id="KW-0732">Signal</keyword>
<dbReference type="InterPro" id="IPR000254">
    <property type="entry name" value="CBD"/>
</dbReference>
<proteinExistence type="predicted"/>
<name>A0A1Q9DHS7_SYMMI</name>
<evidence type="ECO:0000256" key="4">
    <source>
        <dbReference type="ARBA" id="ARBA00023002"/>
    </source>
</evidence>
<dbReference type="PANTHER" id="PTHR11771">
    <property type="entry name" value="LIPOXYGENASE"/>
    <property type="match status" value="1"/>
</dbReference>
<evidence type="ECO:0000256" key="1">
    <source>
        <dbReference type="ARBA" id="ARBA00022723"/>
    </source>
</evidence>
<keyword evidence="9" id="KW-1185">Reference proteome</keyword>
<dbReference type="InterPro" id="IPR035971">
    <property type="entry name" value="CBD_sf"/>
</dbReference>
<evidence type="ECO:0000256" key="5">
    <source>
        <dbReference type="SAM" id="Phobius"/>
    </source>
</evidence>
<dbReference type="GO" id="GO:0016702">
    <property type="term" value="F:oxidoreductase activity, acting on single donors with incorporation of molecular oxygen, incorporation of two atoms of oxygen"/>
    <property type="evidence" value="ECO:0007669"/>
    <property type="project" value="InterPro"/>
</dbReference>
<dbReference type="PROSITE" id="PS51393">
    <property type="entry name" value="LIPOXYGENASE_3"/>
    <property type="match status" value="1"/>
</dbReference>
<dbReference type="SUPFAM" id="SSF57180">
    <property type="entry name" value="Cellulose-binding domain"/>
    <property type="match status" value="1"/>
</dbReference>
<dbReference type="GO" id="GO:0046872">
    <property type="term" value="F:metal ion binding"/>
    <property type="evidence" value="ECO:0007669"/>
    <property type="project" value="UniProtKB-KW"/>
</dbReference>
<dbReference type="GO" id="GO:0030248">
    <property type="term" value="F:cellulose binding"/>
    <property type="evidence" value="ECO:0007669"/>
    <property type="project" value="InterPro"/>
</dbReference>
<evidence type="ECO:0000259" key="7">
    <source>
        <dbReference type="PROSITE" id="PS51393"/>
    </source>
</evidence>
<sequence>MDMTCLEEDDFVHSMDRDMPKTEEAERLLEEGAAGSGWPVQQPSTSPNYLFCCPWIVFVPIFGIVFFVVVAIGLWLVVNLAWVVGLLVGLPVSFALVYYWFWRCCPGYWPTDLYEKVIYTVHMLMTVNAAVPNAGPEFMPVSGLRPREQLPKGLMDYALFLQVPYGSSDEFELSSETVIEKSLTFLPQSEHLKTFGPDENPVEFVMNQMSSIYPPIYQEWPDKWSDTALVRFCLHGLGAHRLGVEIRDGKKLFVIKTNALSGLPVREGFERYGGDMYFDKDWKPVMIIDAGHGPLRQDGIQETVTTKPGEAGWERAKFRFRSSLFTLVTLVDHLYDIHLQKSNLFVTAMREQMSSDHPVRRFMTPFTYRTITVNDNAFHNLLTKNGMAPRCFAFTDHGFGLALAAGPSLVLDGTEVPADAGGPILFRADYVDYLKSKGIDTVYWRQVSQLFQLYLRFVLAYLECYYPNKEDFANDPEMLALVRQYFYQLETAGPNMLSQRVDFTMHQSSGKIDEKYMFYAMYLAEIMFWATAGHEQAGAVEVYAQDASWCAFRWVHGATVGTKQSATATALLMSFTSQPMPKKRERKMNGQRALWEVRGPETCATARVQCGGTGWSGPTCCDSGFSCSQMNSWYSQCVPKGSIPEKPEPVDMASADDECYHMFSELSFNTLVQSFPSNPDSEATAYVDCKLCSRSGMQCTANVLGGRTQLVASHIHLASDGDGENGAGPPVINCGDNDPGMIADGSSCKSLCAHYHNRAALMSMTGNFVDGAQNAGFTLGSRLKDIATNPSKYYFNFHSIASWTHWQIEGKGPVGMCRGVMQMSQRRLLDDDWTHLFPTPPANSGKSPTAAFQKFQEELRVMADECDAYNAASSSRPFPENFPMYVNNPRILEVSVSL</sequence>
<keyword evidence="5" id="KW-0472">Membrane</keyword>
<keyword evidence="1" id="KW-0479">Metal-binding</keyword>
<evidence type="ECO:0000313" key="8">
    <source>
        <dbReference type="EMBL" id="OLP94731.1"/>
    </source>
</evidence>
<keyword evidence="5" id="KW-0812">Transmembrane</keyword>
<reference evidence="8 9" key="1">
    <citation type="submission" date="2016-02" db="EMBL/GenBank/DDBJ databases">
        <title>Genome analysis of coral dinoflagellate symbionts highlights evolutionary adaptations to a symbiotic lifestyle.</title>
        <authorList>
            <person name="Aranda M."/>
            <person name="Li Y."/>
            <person name="Liew Y.J."/>
            <person name="Baumgarten S."/>
            <person name="Simakov O."/>
            <person name="Wilson M."/>
            <person name="Piel J."/>
            <person name="Ashoor H."/>
            <person name="Bougouffa S."/>
            <person name="Bajic V.B."/>
            <person name="Ryu T."/>
            <person name="Ravasi T."/>
            <person name="Bayer T."/>
            <person name="Micklem G."/>
            <person name="Kim H."/>
            <person name="Bhak J."/>
            <person name="Lajeunesse T.C."/>
            <person name="Voolstra C.R."/>
        </authorList>
    </citation>
    <scope>NUCLEOTIDE SEQUENCE [LARGE SCALE GENOMIC DNA]</scope>
    <source>
        <strain evidence="8 9">CCMP2467</strain>
    </source>
</reference>
<feature type="transmembrane region" description="Helical" evidence="5">
    <location>
        <begin position="55"/>
        <end position="76"/>
    </location>
</feature>
<comment type="caution">
    <text evidence="8">The sequence shown here is derived from an EMBL/GenBank/DDBJ whole genome shotgun (WGS) entry which is preliminary data.</text>
</comment>